<keyword evidence="2" id="KW-0238">DNA-binding</keyword>
<dbReference type="EMBL" id="GEZM01007306">
    <property type="protein sequence ID" value="JAV95254.1"/>
    <property type="molecule type" value="Transcribed_RNA"/>
</dbReference>
<name>A0A1Y1NBD5_PHOPY</name>
<dbReference type="PANTHER" id="PTHR19303:SF74">
    <property type="entry name" value="POGO TRANSPOSABLE ELEMENT WITH KRAB DOMAIN"/>
    <property type="match status" value="1"/>
</dbReference>
<keyword evidence="4" id="KW-0472">Membrane</keyword>
<evidence type="ECO:0000256" key="1">
    <source>
        <dbReference type="ARBA" id="ARBA00004123"/>
    </source>
</evidence>
<reference evidence="6" key="1">
    <citation type="journal article" date="2016" name="Sci. Rep.">
        <title>Molecular characterization of firefly nuptial gifts: a multi-omics approach sheds light on postcopulatory sexual selection.</title>
        <authorList>
            <person name="Al-Wathiqui N."/>
            <person name="Fallon T.R."/>
            <person name="South A."/>
            <person name="Weng J.K."/>
            <person name="Lewis S.M."/>
        </authorList>
    </citation>
    <scope>NUCLEOTIDE SEQUENCE</scope>
</reference>
<feature type="transmembrane region" description="Helical" evidence="4">
    <location>
        <begin position="21"/>
        <end position="38"/>
    </location>
</feature>
<keyword evidence="4" id="KW-0812">Transmembrane</keyword>
<evidence type="ECO:0000256" key="4">
    <source>
        <dbReference type="SAM" id="Phobius"/>
    </source>
</evidence>
<dbReference type="PROSITE" id="PS50960">
    <property type="entry name" value="HTH_PSQ"/>
    <property type="match status" value="1"/>
</dbReference>
<keyword evidence="4" id="KW-1133">Transmembrane helix</keyword>
<dbReference type="InterPro" id="IPR004875">
    <property type="entry name" value="DDE_SF_endonuclease_dom"/>
</dbReference>
<evidence type="ECO:0000259" key="5">
    <source>
        <dbReference type="PROSITE" id="PS50960"/>
    </source>
</evidence>
<comment type="subcellular location">
    <subcellularLocation>
        <location evidence="1 2">Nucleus</location>
    </subcellularLocation>
</comment>
<keyword evidence="2" id="KW-0539">Nucleus</keyword>
<sequence>MGAKWNRSMWGKMKFINGGKVEWSIFIGVYILYFRIMVRKYNRKTTQQSWSEESMKRAIEEVLGGSLTVKSAAAEYNVPKSTLFRRAKKGNEENASTAAKKGLGRFRTVFNVQQEGEILEYILLMEKRLFGLSQMDLRSLAYQFAVRNGKIGILNSSYFKIYQNFAGIPNNFDQKSGLAGRDWIQGFLKRHPRLSMRLPEKTSAARASAFNRPNVTKFFELLGELMDRYKFSASHIYNCDETGISTVPNKPGKIISLKGKKQVGILSSAERGTLITVEICYNAAGFYIPPLLIFPRVRRNPLFEKGLPPESLVECHPTGWMQSHIFAPTWFNHFLKYSKPTKEEPVLLILDGHSTHTKNLELVQMSKENNVHILVIPPHTSHRMQPLDVSFMFPLSSYYGQECKNWLRNNPGKVVTIHDSGELFGRAYQRAATIQNALSGFKNTGICPYNPGVFPDDLFEPAETTNRKSNNGNGEEEDAPENESNTPPDPIERTPSPGTVENIPPQPNDANSSPLPGCSYKQQQSQQLYFSPQDIMPIPKADTQRPKRNYKRGKTMILTSTPNVEELKEHNRVCQSRKPKNLATRKLFSAAKKGKKLKVIQESSSDSSLQESKDLCDDSLSSWNEDDVDEISKPLHQSLAVEQVNVEDIKDGDFLKVKLADVKSKSTKIFVAKVQQIEDTTVTVSFMRQYRQNFDTYVFPEIPDESEIFFSEVVGRLLNPKMLRHGQIKFDIK</sequence>
<dbReference type="InterPro" id="IPR007889">
    <property type="entry name" value="HTH_Psq"/>
</dbReference>
<proteinExistence type="predicted"/>
<dbReference type="Pfam" id="PF05225">
    <property type="entry name" value="HTH_psq"/>
    <property type="match status" value="1"/>
</dbReference>
<dbReference type="InterPro" id="IPR050863">
    <property type="entry name" value="CenT-Element_Derived"/>
</dbReference>
<dbReference type="Gene3D" id="1.10.10.60">
    <property type="entry name" value="Homeodomain-like"/>
    <property type="match status" value="1"/>
</dbReference>
<dbReference type="InterPro" id="IPR009057">
    <property type="entry name" value="Homeodomain-like_sf"/>
</dbReference>
<dbReference type="GO" id="GO:0003677">
    <property type="term" value="F:DNA binding"/>
    <property type="evidence" value="ECO:0007669"/>
    <property type="project" value="UniProtKB-UniRule"/>
</dbReference>
<feature type="compositionally biased region" description="Polar residues" evidence="3">
    <location>
        <begin position="463"/>
        <end position="473"/>
    </location>
</feature>
<dbReference type="SUPFAM" id="SSF46689">
    <property type="entry name" value="Homeodomain-like"/>
    <property type="match status" value="1"/>
</dbReference>
<evidence type="ECO:0000256" key="3">
    <source>
        <dbReference type="SAM" id="MobiDB-lite"/>
    </source>
</evidence>
<protein>
    <recommendedName>
        <fullName evidence="5">HTH psq-type domain-containing protein</fullName>
    </recommendedName>
</protein>
<dbReference type="PANTHER" id="PTHR19303">
    <property type="entry name" value="TRANSPOSON"/>
    <property type="match status" value="1"/>
</dbReference>
<dbReference type="AlphaFoldDB" id="A0A1Y1NBD5"/>
<dbReference type="Pfam" id="PF03184">
    <property type="entry name" value="DDE_1"/>
    <property type="match status" value="1"/>
</dbReference>
<organism evidence="6">
    <name type="scientific">Photinus pyralis</name>
    <name type="common">Common eastern firefly</name>
    <name type="synonym">Lampyris pyralis</name>
    <dbReference type="NCBI Taxonomy" id="7054"/>
    <lineage>
        <taxon>Eukaryota</taxon>
        <taxon>Metazoa</taxon>
        <taxon>Ecdysozoa</taxon>
        <taxon>Arthropoda</taxon>
        <taxon>Hexapoda</taxon>
        <taxon>Insecta</taxon>
        <taxon>Pterygota</taxon>
        <taxon>Neoptera</taxon>
        <taxon>Endopterygota</taxon>
        <taxon>Coleoptera</taxon>
        <taxon>Polyphaga</taxon>
        <taxon>Elateriformia</taxon>
        <taxon>Elateroidea</taxon>
        <taxon>Lampyridae</taxon>
        <taxon>Lampyrinae</taxon>
        <taxon>Photinus</taxon>
    </lineage>
</organism>
<feature type="region of interest" description="Disordered" evidence="3">
    <location>
        <begin position="457"/>
        <end position="526"/>
    </location>
</feature>
<accession>A0A1Y1NBD5</accession>
<evidence type="ECO:0000313" key="6">
    <source>
        <dbReference type="EMBL" id="JAV95254.1"/>
    </source>
</evidence>
<dbReference type="GO" id="GO:0005634">
    <property type="term" value="C:nucleus"/>
    <property type="evidence" value="ECO:0007669"/>
    <property type="project" value="UniProtKB-SubCell"/>
</dbReference>
<feature type="DNA-binding region" description="H-T-H motif" evidence="2">
    <location>
        <begin position="69"/>
        <end position="89"/>
    </location>
</feature>
<feature type="domain" description="HTH psq-type" evidence="5">
    <location>
        <begin position="49"/>
        <end position="93"/>
    </location>
</feature>
<evidence type="ECO:0000256" key="2">
    <source>
        <dbReference type="PROSITE-ProRule" id="PRU00320"/>
    </source>
</evidence>